<dbReference type="GO" id="GO:0016491">
    <property type="term" value="F:oxidoreductase activity"/>
    <property type="evidence" value="ECO:0007669"/>
    <property type="project" value="UniProtKB-KW"/>
</dbReference>
<evidence type="ECO:0000256" key="2">
    <source>
        <dbReference type="SAM" id="MobiDB-lite"/>
    </source>
</evidence>
<feature type="region of interest" description="Disordered" evidence="2">
    <location>
        <begin position="300"/>
        <end position="319"/>
    </location>
</feature>
<organism evidence="3 4">
    <name type="scientific">Kineococcus radiotolerans</name>
    <dbReference type="NCBI Taxonomy" id="131568"/>
    <lineage>
        <taxon>Bacteria</taxon>
        <taxon>Bacillati</taxon>
        <taxon>Actinomycetota</taxon>
        <taxon>Actinomycetes</taxon>
        <taxon>Kineosporiales</taxon>
        <taxon>Kineosporiaceae</taxon>
        <taxon>Kineococcus</taxon>
    </lineage>
</organism>
<evidence type="ECO:0000256" key="1">
    <source>
        <dbReference type="ARBA" id="ARBA00023002"/>
    </source>
</evidence>
<dbReference type="Gene3D" id="3.40.50.720">
    <property type="entry name" value="NAD(P)-binding Rossmann-like Domain"/>
    <property type="match status" value="1"/>
</dbReference>
<name>A0A7W4TQT4_KINRA</name>
<accession>A0A7W4TQT4</accession>
<dbReference type="PANTHER" id="PTHR43157">
    <property type="entry name" value="PHOSPHATIDYLINOSITOL-GLYCAN BIOSYNTHESIS CLASS F PROTEIN-RELATED"/>
    <property type="match status" value="1"/>
</dbReference>
<dbReference type="Proteomes" id="UP000533269">
    <property type="component" value="Unassembled WGS sequence"/>
</dbReference>
<dbReference type="PANTHER" id="PTHR43157:SF31">
    <property type="entry name" value="PHOSPHATIDYLINOSITOL-GLYCAN BIOSYNTHESIS CLASS F PROTEIN"/>
    <property type="match status" value="1"/>
</dbReference>
<dbReference type="SUPFAM" id="SSF51735">
    <property type="entry name" value="NAD(P)-binding Rossmann-fold domains"/>
    <property type="match status" value="1"/>
</dbReference>
<protein>
    <submittedName>
        <fullName evidence="3">NAD(P)-dependent dehydrogenase (Short-subunit alcohol dehydrogenase family)</fullName>
    </submittedName>
</protein>
<reference evidence="3 4" key="1">
    <citation type="submission" date="2020-08" db="EMBL/GenBank/DDBJ databases">
        <title>The Agave Microbiome: Exploring the role of microbial communities in plant adaptations to desert environments.</title>
        <authorList>
            <person name="Partida-Martinez L.P."/>
        </authorList>
    </citation>
    <scope>NUCLEOTIDE SEQUENCE [LARGE SCALE GENOMIC DNA]</scope>
    <source>
        <strain evidence="3 4">AS2.23</strain>
    </source>
</reference>
<proteinExistence type="predicted"/>
<dbReference type="InterPro" id="IPR036291">
    <property type="entry name" value="NAD(P)-bd_dom_sf"/>
</dbReference>
<dbReference type="Pfam" id="PF00106">
    <property type="entry name" value="adh_short"/>
    <property type="match status" value="1"/>
</dbReference>
<dbReference type="InterPro" id="IPR002347">
    <property type="entry name" value="SDR_fam"/>
</dbReference>
<reference evidence="3 4" key="2">
    <citation type="submission" date="2020-08" db="EMBL/GenBank/DDBJ databases">
        <authorList>
            <person name="Partida-Martinez L."/>
            <person name="Huntemann M."/>
            <person name="Clum A."/>
            <person name="Wang J."/>
            <person name="Palaniappan K."/>
            <person name="Ritter S."/>
            <person name="Chen I.-M."/>
            <person name="Stamatis D."/>
            <person name="Reddy T."/>
            <person name="O'Malley R."/>
            <person name="Daum C."/>
            <person name="Shapiro N."/>
            <person name="Ivanova N."/>
            <person name="Kyrpides N."/>
            <person name="Woyke T."/>
        </authorList>
    </citation>
    <scope>NUCLEOTIDE SEQUENCE [LARGE SCALE GENOMIC DNA]</scope>
    <source>
        <strain evidence="3 4">AS2.23</strain>
    </source>
</reference>
<gene>
    <name evidence="3" type="ORF">FHR75_004181</name>
</gene>
<keyword evidence="1" id="KW-0560">Oxidoreductase</keyword>
<dbReference type="PRINTS" id="PR00081">
    <property type="entry name" value="GDHRDH"/>
</dbReference>
<evidence type="ECO:0000313" key="4">
    <source>
        <dbReference type="Proteomes" id="UP000533269"/>
    </source>
</evidence>
<dbReference type="NCBIfam" id="NF004846">
    <property type="entry name" value="PRK06197.1"/>
    <property type="match status" value="1"/>
</dbReference>
<dbReference type="AlphaFoldDB" id="A0A7W4TQT4"/>
<comment type="caution">
    <text evidence="3">The sequence shown here is derived from an EMBL/GenBank/DDBJ whole genome shotgun (WGS) entry which is preliminary data.</text>
</comment>
<evidence type="ECO:0000313" key="3">
    <source>
        <dbReference type="EMBL" id="MBB2903339.1"/>
    </source>
</evidence>
<sequence length="319" mass="33544">MSPAGAEPTNVNGTTIVITGATSGIGRATATALAAAGARIVLAVRDTDKGRAVAATLPRSADGAGQHRVEALDLADLSSVSRFAAQMQDSGEVIDILINNAGVSSSRLAHTTDGFEVQVGTNHLGHFALTMLLLPLITTRVVTLASQAERASRLDLDDLQWQRRPYNAARAYADSKLANLLFTAELDRRLRAEGSAVRALAAHPGLVTTAIYDDPHRTRRGVWDRLLPVFGQDAEHGALPVLLATTGDLPGGTFTGPRHLAHMRGGAQVIGRSARAKNPELARALWQASEQLTGVATGVVTEQPATDVGGPTRGRQAER</sequence>
<dbReference type="EMBL" id="JACHVY010000007">
    <property type="protein sequence ID" value="MBB2903339.1"/>
    <property type="molecule type" value="Genomic_DNA"/>
</dbReference>
<dbReference type="RefSeq" id="WP_183392956.1">
    <property type="nucleotide sequence ID" value="NZ_JACHVY010000007.1"/>
</dbReference>